<evidence type="ECO:0000313" key="1">
    <source>
        <dbReference type="EMBL" id="HIT17781.1"/>
    </source>
</evidence>
<dbReference type="AlphaFoldDB" id="A0A9D1G9Y5"/>
<dbReference type="EMBL" id="DVKI01000168">
    <property type="protein sequence ID" value="HIT17781.1"/>
    <property type="molecule type" value="Genomic_DNA"/>
</dbReference>
<sequence length="310" mass="34604">MLFLPVEVASMIEAKLNETQEGQESPFIFRTDTMMGRYTQDFFIDENGEKKEFIYSVITDPVGDILAVPNLGISNQQFDLHIYFKIKYRNQMYQAINTFLNNMTGLFVSIPGTELASGENTKVTFTVNLPYFSEPMNQNIKTVSERSGLVIDETMGFIEAVINIRMVTSSKDILMANEISYTLSINNLSEKLSPTNSFTFGAKINQNQEQYIGESTAKTINSTNALQMHISFFVNGDISNKIFEECASGIEQNEIYQLKIVQNETVLATHNVLLVDPSVTINIGGYSVIETYFVIVDSVLGGGTTNATNN</sequence>
<name>A0A9D1G9Y5_9FIRM</name>
<reference evidence="1" key="2">
    <citation type="journal article" date="2021" name="PeerJ">
        <title>Extensive microbial diversity within the chicken gut microbiome revealed by metagenomics and culture.</title>
        <authorList>
            <person name="Gilroy R."/>
            <person name="Ravi A."/>
            <person name="Getino M."/>
            <person name="Pursley I."/>
            <person name="Horton D.L."/>
            <person name="Alikhan N.F."/>
            <person name="Baker D."/>
            <person name="Gharbi K."/>
            <person name="Hall N."/>
            <person name="Watson M."/>
            <person name="Adriaenssens E.M."/>
            <person name="Foster-Nyarko E."/>
            <person name="Jarju S."/>
            <person name="Secka A."/>
            <person name="Antonio M."/>
            <person name="Oren A."/>
            <person name="Chaudhuri R.R."/>
            <person name="La Ragione R."/>
            <person name="Hildebrand F."/>
            <person name="Pallen M.J."/>
        </authorList>
    </citation>
    <scope>NUCLEOTIDE SEQUENCE</scope>
    <source>
        <strain evidence="1">14508</strain>
    </source>
</reference>
<dbReference type="Proteomes" id="UP000886893">
    <property type="component" value="Unassembled WGS sequence"/>
</dbReference>
<proteinExistence type="predicted"/>
<protein>
    <submittedName>
        <fullName evidence="1">Uncharacterized protein</fullName>
    </submittedName>
</protein>
<reference evidence="1" key="1">
    <citation type="submission" date="2020-10" db="EMBL/GenBank/DDBJ databases">
        <authorList>
            <person name="Gilroy R."/>
        </authorList>
    </citation>
    <scope>NUCLEOTIDE SEQUENCE</scope>
    <source>
        <strain evidence="1">14508</strain>
    </source>
</reference>
<evidence type="ECO:0000313" key="2">
    <source>
        <dbReference type="Proteomes" id="UP000886893"/>
    </source>
</evidence>
<organism evidence="1 2">
    <name type="scientific">Candidatus Caccosoma faecigallinarum</name>
    <dbReference type="NCBI Taxonomy" id="2840720"/>
    <lineage>
        <taxon>Bacteria</taxon>
        <taxon>Bacillati</taxon>
        <taxon>Bacillota</taxon>
        <taxon>Bacillota incertae sedis</taxon>
        <taxon>Candidatus Caccosoma</taxon>
    </lineage>
</organism>
<gene>
    <name evidence="1" type="ORF">IAD04_05355</name>
</gene>
<comment type="caution">
    <text evidence="1">The sequence shown here is derived from an EMBL/GenBank/DDBJ whole genome shotgun (WGS) entry which is preliminary data.</text>
</comment>
<accession>A0A9D1G9Y5</accession>